<dbReference type="Proteomes" id="UP000237968">
    <property type="component" value="Unassembled WGS sequence"/>
</dbReference>
<gene>
    <name evidence="1" type="ORF">ENSA5_66620</name>
</gene>
<accession>A0A2S9XBS0</accession>
<dbReference type="RefSeq" id="WP_106395805.1">
    <property type="nucleotide sequence ID" value="NZ_PVNK01000290.1"/>
</dbReference>
<dbReference type="AlphaFoldDB" id="A0A2S9XBS0"/>
<dbReference type="EMBL" id="PVNK01000290">
    <property type="protein sequence ID" value="PRP90250.1"/>
    <property type="molecule type" value="Genomic_DNA"/>
</dbReference>
<sequence length="158" mass="17790">MSAPLRRAPALLVSALFVAAAVWPALREPPRDSFPLSNYPMFSTVRDKPWLDVIVGFDAEGEEHEIRPNLVANIEVMQAAQTIRRAVRARRAKLLCARVAERVAADGELGHIVRLEVQRRRFDPRTYFLDPEVDPDGATPLAVRRKARCRVPVAKDRS</sequence>
<dbReference type="OrthoDB" id="5119036at2"/>
<keyword evidence="2" id="KW-1185">Reference proteome</keyword>
<name>A0A2S9XBS0_9BACT</name>
<evidence type="ECO:0000313" key="2">
    <source>
        <dbReference type="Proteomes" id="UP000237968"/>
    </source>
</evidence>
<organism evidence="1 2">
    <name type="scientific">Enhygromyxa salina</name>
    <dbReference type="NCBI Taxonomy" id="215803"/>
    <lineage>
        <taxon>Bacteria</taxon>
        <taxon>Pseudomonadati</taxon>
        <taxon>Myxococcota</taxon>
        <taxon>Polyangia</taxon>
        <taxon>Nannocystales</taxon>
        <taxon>Nannocystaceae</taxon>
        <taxon>Enhygromyxa</taxon>
    </lineage>
</organism>
<protein>
    <submittedName>
        <fullName evidence="1">Uncharacterized protein</fullName>
    </submittedName>
</protein>
<evidence type="ECO:0000313" key="1">
    <source>
        <dbReference type="EMBL" id="PRP90250.1"/>
    </source>
</evidence>
<reference evidence="1 2" key="1">
    <citation type="submission" date="2018-03" db="EMBL/GenBank/DDBJ databases">
        <title>Draft Genome Sequences of the Obligatory Marine Myxobacteria Enhygromyxa salina SWB005.</title>
        <authorList>
            <person name="Poehlein A."/>
            <person name="Moghaddam J.A."/>
            <person name="Harms H."/>
            <person name="Alanjari M."/>
            <person name="Koenig G.M."/>
            <person name="Daniel R."/>
            <person name="Schaeberle T.F."/>
        </authorList>
    </citation>
    <scope>NUCLEOTIDE SEQUENCE [LARGE SCALE GENOMIC DNA]</scope>
    <source>
        <strain evidence="1 2">SWB005</strain>
    </source>
</reference>
<proteinExistence type="predicted"/>
<comment type="caution">
    <text evidence="1">The sequence shown here is derived from an EMBL/GenBank/DDBJ whole genome shotgun (WGS) entry which is preliminary data.</text>
</comment>